<accession>A0A2N0VLH0</accession>
<dbReference type="Gene3D" id="3.90.700.10">
    <property type="entry name" value="Succinate dehydrogenase/fumarate reductase flavoprotein, catalytic domain"/>
    <property type="match status" value="1"/>
</dbReference>
<evidence type="ECO:0000256" key="2">
    <source>
        <dbReference type="ARBA" id="ARBA00022630"/>
    </source>
</evidence>
<name>A0A2N0VLH0_9BACT</name>
<protein>
    <submittedName>
        <fullName evidence="5">FAD-binding dehydrogenase</fullName>
    </submittedName>
</protein>
<dbReference type="PANTHER" id="PTHR43260:SF1">
    <property type="entry name" value="KSDD-LIKE STEROID DEHYDROGENASE RV0785"/>
    <property type="match status" value="1"/>
</dbReference>
<sequence>MGNQLYKADVAIVGGGIAGIVSAIELLDQNKKVLILDRDDEENLGGLARWSFGGICMIGTPEQKRMKINDTPELALKDWTSFAEFEEDADWPKKWAEFYTYSSLEYIYEWLKNRGVSFLAMVNWPERGLFKPGNSVPRWHITWGTGHGLMEALIHHMDEHPNRGNLTIHYNHKVEDLDSQDGEITGCHGLIEADQTKFRVESGAVIIAAGGICGDLDVVRKHWYKPWGDPPEKMLTGSHKYADGGMHRSVKKAGGNVTHLEKQFHYAAGIHHPNPRKPHHGLSLIPPKSALWVNAHGKRIGPIPLVTSYDTRYLVEQICKQPGQYSWQVMNRKIMERELAVSGSEYMTAFRDKKRLEVIKTLLFGNKKLTNRLLGESIDIVTANSVSELAQKMNELNGNQSVDGELLEQEVRSYDENISRGKKYMNDEQLRRIAHLRQFMGDRLRTCKFQQIDDEKAYPLIAIREFILARKSLGGIQTDLQSRVLNATGEPIPRLYAAGEAAGFGGGGIHGLRSLEGTFLGGCILTGRVAGKEAGLDVN</sequence>
<dbReference type="Proteomes" id="UP000233398">
    <property type="component" value="Unassembled WGS sequence"/>
</dbReference>
<comment type="cofactor">
    <cofactor evidence="1">
        <name>FAD</name>
        <dbReference type="ChEBI" id="CHEBI:57692"/>
    </cofactor>
</comment>
<proteinExistence type="predicted"/>
<dbReference type="InterPro" id="IPR036188">
    <property type="entry name" value="FAD/NAD-bd_sf"/>
</dbReference>
<dbReference type="NCBIfam" id="NF009472">
    <property type="entry name" value="PRK12834.1"/>
    <property type="match status" value="1"/>
</dbReference>
<reference evidence="5 6" key="1">
    <citation type="submission" date="2017-11" db="EMBL/GenBank/DDBJ databases">
        <title>Rhodohalobacter 15182 sp. nov., isolated from a salt lake.</title>
        <authorList>
            <person name="Han S."/>
        </authorList>
    </citation>
    <scope>NUCLEOTIDE SEQUENCE [LARGE SCALE GENOMIC DNA]</scope>
    <source>
        <strain evidence="5 6">15182</strain>
    </source>
</reference>
<evidence type="ECO:0000256" key="1">
    <source>
        <dbReference type="ARBA" id="ARBA00001974"/>
    </source>
</evidence>
<dbReference type="RefSeq" id="WP_101072334.1">
    <property type="nucleotide sequence ID" value="NZ_PISP01000001.1"/>
</dbReference>
<dbReference type="SUPFAM" id="SSF56425">
    <property type="entry name" value="Succinate dehydrogenase/fumarate reductase flavoprotein, catalytic domain"/>
    <property type="match status" value="1"/>
</dbReference>
<comment type="caution">
    <text evidence="5">The sequence shown here is derived from an EMBL/GenBank/DDBJ whole genome shotgun (WGS) entry which is preliminary data.</text>
</comment>
<organism evidence="5 6">
    <name type="scientific">Rhodohalobacter barkolensis</name>
    <dbReference type="NCBI Taxonomy" id="2053187"/>
    <lineage>
        <taxon>Bacteria</taxon>
        <taxon>Pseudomonadati</taxon>
        <taxon>Balneolota</taxon>
        <taxon>Balneolia</taxon>
        <taxon>Balneolales</taxon>
        <taxon>Balneolaceae</taxon>
        <taxon>Rhodohalobacter</taxon>
    </lineage>
</organism>
<feature type="domain" description="FAD-dependent oxidoreductase 2 FAD-binding" evidence="4">
    <location>
        <begin position="9"/>
        <end position="520"/>
    </location>
</feature>
<dbReference type="SUPFAM" id="SSF51905">
    <property type="entry name" value="FAD/NAD(P)-binding domain"/>
    <property type="match status" value="1"/>
</dbReference>
<dbReference type="OrthoDB" id="9813348at2"/>
<dbReference type="InterPro" id="IPR014614">
    <property type="entry name" value="KsdD_DH"/>
</dbReference>
<dbReference type="PIRSF" id="PIRSF036654">
    <property type="entry name" value="UCP036654"/>
    <property type="match status" value="1"/>
</dbReference>
<evidence type="ECO:0000313" key="6">
    <source>
        <dbReference type="Proteomes" id="UP000233398"/>
    </source>
</evidence>
<keyword evidence="2" id="KW-0285">Flavoprotein</keyword>
<evidence type="ECO:0000256" key="3">
    <source>
        <dbReference type="ARBA" id="ARBA00023002"/>
    </source>
</evidence>
<dbReference type="InterPro" id="IPR003953">
    <property type="entry name" value="FAD-dep_OxRdtase_2_FAD-bd"/>
</dbReference>
<gene>
    <name evidence="5" type="ORF">CWD77_05900</name>
</gene>
<keyword evidence="3" id="KW-0560">Oxidoreductase</keyword>
<dbReference type="GO" id="GO:0016627">
    <property type="term" value="F:oxidoreductase activity, acting on the CH-CH group of donors"/>
    <property type="evidence" value="ECO:0007669"/>
    <property type="project" value="InterPro"/>
</dbReference>
<dbReference type="AlphaFoldDB" id="A0A2N0VLH0"/>
<evidence type="ECO:0000259" key="4">
    <source>
        <dbReference type="Pfam" id="PF00890"/>
    </source>
</evidence>
<dbReference type="PANTHER" id="PTHR43260">
    <property type="entry name" value="3-KETOSTEROID-DELTA-1-DEHYDROGENASE"/>
    <property type="match status" value="1"/>
</dbReference>
<dbReference type="Gene3D" id="3.50.50.60">
    <property type="entry name" value="FAD/NAD(P)-binding domain"/>
    <property type="match status" value="1"/>
</dbReference>
<evidence type="ECO:0000313" key="5">
    <source>
        <dbReference type="EMBL" id="PKD44991.1"/>
    </source>
</evidence>
<dbReference type="EMBL" id="PISP01000001">
    <property type="protein sequence ID" value="PKD44991.1"/>
    <property type="molecule type" value="Genomic_DNA"/>
</dbReference>
<dbReference type="InterPro" id="IPR027477">
    <property type="entry name" value="Succ_DH/fumarate_Rdtase_cat_sf"/>
</dbReference>
<dbReference type="Pfam" id="PF00890">
    <property type="entry name" value="FAD_binding_2"/>
    <property type="match status" value="1"/>
</dbReference>
<keyword evidence="6" id="KW-1185">Reference proteome</keyword>